<evidence type="ECO:0000313" key="6">
    <source>
        <dbReference type="Proteomes" id="UP000199561"/>
    </source>
</evidence>
<dbReference type="PANTHER" id="PTHR12215">
    <property type="entry name" value="PHOSPHOPANTETHEINE TRANSFERASE"/>
    <property type="match status" value="1"/>
</dbReference>
<dbReference type="SUPFAM" id="SSF56214">
    <property type="entry name" value="4'-phosphopantetheinyl transferase"/>
    <property type="match status" value="2"/>
</dbReference>
<proteinExistence type="inferred from homology"/>
<dbReference type="InterPro" id="IPR008278">
    <property type="entry name" value="4-PPantetheinyl_Trfase_dom"/>
</dbReference>
<evidence type="ECO:0000259" key="3">
    <source>
        <dbReference type="Pfam" id="PF01648"/>
    </source>
</evidence>
<dbReference type="GO" id="GO:0000287">
    <property type="term" value="F:magnesium ion binding"/>
    <property type="evidence" value="ECO:0007669"/>
    <property type="project" value="InterPro"/>
</dbReference>
<dbReference type="Pfam" id="PF01648">
    <property type="entry name" value="ACPS"/>
    <property type="match status" value="1"/>
</dbReference>
<dbReference type="AlphaFoldDB" id="A0A1I4MBV1"/>
<evidence type="ECO:0000313" key="5">
    <source>
        <dbReference type="EMBL" id="SFM00668.1"/>
    </source>
</evidence>
<dbReference type="Proteomes" id="UP000199561">
    <property type="component" value="Unassembled WGS sequence"/>
</dbReference>
<dbReference type="STRING" id="52442.SAMN05421880_10411"/>
<dbReference type="PANTHER" id="PTHR12215:SF10">
    <property type="entry name" value="L-AMINOADIPATE-SEMIALDEHYDE DEHYDROGENASE-PHOSPHOPANTETHEINYL TRANSFERASE"/>
    <property type="match status" value="1"/>
</dbReference>
<dbReference type="InterPro" id="IPR050559">
    <property type="entry name" value="P-Pant_transferase_sf"/>
</dbReference>
<reference evidence="5 6" key="1">
    <citation type="submission" date="2016-10" db="EMBL/GenBank/DDBJ databases">
        <authorList>
            <person name="de Groot N.N."/>
        </authorList>
    </citation>
    <scope>NUCLEOTIDE SEQUENCE [LARGE SCALE GENOMIC DNA]</scope>
    <source>
        <strain evidence="5 6">Nm146</strain>
    </source>
</reference>
<protein>
    <submittedName>
        <fullName evidence="5">4'-phosphopantetheinyl transferase</fullName>
    </submittedName>
</protein>
<dbReference type="GO" id="GO:0019878">
    <property type="term" value="P:lysine biosynthetic process via aminoadipic acid"/>
    <property type="evidence" value="ECO:0007669"/>
    <property type="project" value="TreeGrafter"/>
</dbReference>
<dbReference type="InterPro" id="IPR055066">
    <property type="entry name" value="AASDHPPT_N"/>
</dbReference>
<dbReference type="GO" id="GO:0008897">
    <property type="term" value="F:holo-[acyl-carrier-protein] synthase activity"/>
    <property type="evidence" value="ECO:0007669"/>
    <property type="project" value="InterPro"/>
</dbReference>
<keyword evidence="2 5" id="KW-0808">Transferase</keyword>
<dbReference type="RefSeq" id="WP_090666424.1">
    <property type="nucleotide sequence ID" value="NZ_FOUF01000004.1"/>
</dbReference>
<accession>A0A1I4MBV1</accession>
<sequence>MKRVQLPETLPTDTEVWLLEFDFDSTRLAEDWALLSTQEKERALRFHQFKDQIRTIATRAALRRLLAKHVGSSPRTLRIDVNDFGKPRLQADSAPAFNVTHAGSFALIALSTQSEVGIDIESRNRDMTHLDAYVLSPKERDLGIWSSENLIELWVIKESALKALGVGIAEYLQAITVLPNQDGSYRIAHDRASWTTIQAWSIEAPNHYVAALSLMQHRPLCDRSQSFFF</sequence>
<organism evidence="5 6">
    <name type="scientific">Nitrosomonas nitrosa</name>
    <dbReference type="NCBI Taxonomy" id="52442"/>
    <lineage>
        <taxon>Bacteria</taxon>
        <taxon>Pseudomonadati</taxon>
        <taxon>Pseudomonadota</taxon>
        <taxon>Betaproteobacteria</taxon>
        <taxon>Nitrosomonadales</taxon>
        <taxon>Nitrosomonadaceae</taxon>
        <taxon>Nitrosomonas</taxon>
    </lineage>
</organism>
<feature type="domain" description="4'-phosphopantetheinyl transferase N-terminal" evidence="4">
    <location>
        <begin position="32"/>
        <end position="110"/>
    </location>
</feature>
<evidence type="ECO:0000259" key="4">
    <source>
        <dbReference type="Pfam" id="PF22624"/>
    </source>
</evidence>
<name>A0A1I4MBV1_9PROT</name>
<dbReference type="Pfam" id="PF22624">
    <property type="entry name" value="AASDHPPT_N"/>
    <property type="match status" value="1"/>
</dbReference>
<dbReference type="EMBL" id="FOUF01000004">
    <property type="protein sequence ID" value="SFM00668.1"/>
    <property type="molecule type" value="Genomic_DNA"/>
</dbReference>
<comment type="similarity">
    <text evidence="1">Belongs to the P-Pant transferase superfamily. Gsp/Sfp/HetI/AcpT family.</text>
</comment>
<evidence type="ECO:0000256" key="1">
    <source>
        <dbReference type="ARBA" id="ARBA00010990"/>
    </source>
</evidence>
<evidence type="ECO:0000256" key="2">
    <source>
        <dbReference type="ARBA" id="ARBA00022679"/>
    </source>
</evidence>
<keyword evidence="6" id="KW-1185">Reference proteome</keyword>
<dbReference type="Gene3D" id="3.90.470.20">
    <property type="entry name" value="4'-phosphopantetheinyl transferase domain"/>
    <property type="match status" value="2"/>
</dbReference>
<gene>
    <name evidence="5" type="ORF">SAMN05421880_10411</name>
</gene>
<dbReference type="OrthoDB" id="9808281at2"/>
<feature type="domain" description="4'-phosphopantetheinyl transferase" evidence="3">
    <location>
        <begin position="116"/>
        <end position="211"/>
    </location>
</feature>
<dbReference type="InterPro" id="IPR037143">
    <property type="entry name" value="4-PPantetheinyl_Trfase_dom_sf"/>
</dbReference>
<dbReference type="GO" id="GO:0005829">
    <property type="term" value="C:cytosol"/>
    <property type="evidence" value="ECO:0007669"/>
    <property type="project" value="TreeGrafter"/>
</dbReference>